<dbReference type="InterPro" id="IPR013785">
    <property type="entry name" value="Aldolase_TIM"/>
</dbReference>
<feature type="active site" description="Schiff-base intermediate with substrate" evidence="13">
    <location>
        <position position="170"/>
    </location>
</feature>
<feature type="active site" description="Proton donor/acceptor" evidence="13">
    <location>
        <position position="141"/>
    </location>
</feature>
<evidence type="ECO:0000256" key="14">
    <source>
        <dbReference type="PIRSR" id="PIRSR001365-2"/>
    </source>
</evidence>
<evidence type="ECO:0000256" key="5">
    <source>
        <dbReference type="ARBA" id="ARBA00022490"/>
    </source>
</evidence>
<dbReference type="PRINTS" id="PR00146">
    <property type="entry name" value="DHPICSNTHASE"/>
</dbReference>
<evidence type="ECO:0000256" key="8">
    <source>
        <dbReference type="ARBA" id="ARBA00023154"/>
    </source>
</evidence>
<name>A0A7S3PN97_9STRA</name>
<keyword evidence="10" id="KW-0704">Schiff base</keyword>
<comment type="similarity">
    <text evidence="3 12">Belongs to the DapA family.</text>
</comment>
<keyword evidence="8" id="KW-0457">Lysine biosynthesis</keyword>
<dbReference type="PANTHER" id="PTHR12128">
    <property type="entry name" value="DIHYDRODIPICOLINATE SYNTHASE"/>
    <property type="match status" value="1"/>
</dbReference>
<dbReference type="HAMAP" id="MF_00418">
    <property type="entry name" value="DapA"/>
    <property type="match status" value="1"/>
</dbReference>
<evidence type="ECO:0000256" key="10">
    <source>
        <dbReference type="ARBA" id="ARBA00023270"/>
    </source>
</evidence>
<proteinExistence type="inferred from homology"/>
<evidence type="ECO:0000256" key="1">
    <source>
        <dbReference type="ARBA" id="ARBA00003294"/>
    </source>
</evidence>
<dbReference type="EMBL" id="HBIN01019391">
    <property type="protein sequence ID" value="CAE0444757.1"/>
    <property type="molecule type" value="Transcribed_RNA"/>
</dbReference>
<dbReference type="CDD" id="cd00950">
    <property type="entry name" value="DHDPS"/>
    <property type="match status" value="1"/>
</dbReference>
<keyword evidence="6" id="KW-0028">Amino-acid biosynthesis</keyword>
<accession>A0A7S3PN97</accession>
<dbReference type="InterPro" id="IPR020625">
    <property type="entry name" value="Schiff_base-form_aldolases_AS"/>
</dbReference>
<dbReference type="SUPFAM" id="SSF51569">
    <property type="entry name" value="Aldolase"/>
    <property type="match status" value="1"/>
</dbReference>
<evidence type="ECO:0000256" key="6">
    <source>
        <dbReference type="ARBA" id="ARBA00022605"/>
    </source>
</evidence>
<comment type="pathway">
    <text evidence="2">Amino-acid biosynthesis; L-lysine biosynthesis via DAP pathway; (S)-tetrahydrodipicolinate from L-aspartate: step 3/4.</text>
</comment>
<dbReference type="AlphaFoldDB" id="A0A7S3PN97"/>
<evidence type="ECO:0000256" key="4">
    <source>
        <dbReference type="ARBA" id="ARBA00012086"/>
    </source>
</evidence>
<evidence type="ECO:0000256" key="13">
    <source>
        <dbReference type="PIRSR" id="PIRSR001365-1"/>
    </source>
</evidence>
<comment type="catalytic activity">
    <reaction evidence="11">
        <text>L-aspartate 4-semialdehyde + pyruvate = (2S,4S)-4-hydroxy-2,3,4,5-tetrahydrodipicolinate + H2O + H(+)</text>
        <dbReference type="Rhea" id="RHEA:34171"/>
        <dbReference type="ChEBI" id="CHEBI:15361"/>
        <dbReference type="ChEBI" id="CHEBI:15377"/>
        <dbReference type="ChEBI" id="CHEBI:15378"/>
        <dbReference type="ChEBI" id="CHEBI:67139"/>
        <dbReference type="ChEBI" id="CHEBI:537519"/>
        <dbReference type="EC" id="4.3.3.7"/>
    </reaction>
</comment>
<dbReference type="UniPathway" id="UPA00034">
    <property type="reaction ID" value="UER00017"/>
</dbReference>
<evidence type="ECO:0000256" key="12">
    <source>
        <dbReference type="PIRNR" id="PIRNR001365"/>
    </source>
</evidence>
<keyword evidence="7" id="KW-0220">Diaminopimelate biosynthesis</keyword>
<gene>
    <name evidence="15" type="ORF">ASTO00021_LOCUS14798</name>
</gene>
<dbReference type="PROSITE" id="PS00666">
    <property type="entry name" value="DHDPS_2"/>
    <property type="match status" value="1"/>
</dbReference>
<reference evidence="15" key="1">
    <citation type="submission" date="2021-01" db="EMBL/GenBank/DDBJ databases">
        <authorList>
            <person name="Corre E."/>
            <person name="Pelletier E."/>
            <person name="Niang G."/>
            <person name="Scheremetjew M."/>
            <person name="Finn R."/>
            <person name="Kale V."/>
            <person name="Holt S."/>
            <person name="Cochrane G."/>
            <person name="Meng A."/>
            <person name="Brown T."/>
            <person name="Cohen L."/>
        </authorList>
    </citation>
    <scope>NUCLEOTIDE SEQUENCE</scope>
    <source>
        <strain evidence="15">GSBS06</strain>
    </source>
</reference>
<evidence type="ECO:0000256" key="2">
    <source>
        <dbReference type="ARBA" id="ARBA00005120"/>
    </source>
</evidence>
<feature type="binding site" evidence="14">
    <location>
        <position position="53"/>
    </location>
    <ligand>
        <name>pyruvate</name>
        <dbReference type="ChEBI" id="CHEBI:15361"/>
    </ligand>
</feature>
<evidence type="ECO:0000256" key="3">
    <source>
        <dbReference type="ARBA" id="ARBA00007592"/>
    </source>
</evidence>
<dbReference type="GO" id="GO:0019877">
    <property type="term" value="P:diaminopimelate biosynthetic process"/>
    <property type="evidence" value="ECO:0007669"/>
    <property type="project" value="UniProtKB-KW"/>
</dbReference>
<dbReference type="Gene3D" id="3.20.20.70">
    <property type="entry name" value="Aldolase class I"/>
    <property type="match status" value="1"/>
</dbReference>
<dbReference type="InterPro" id="IPR002220">
    <property type="entry name" value="DapA-like"/>
</dbReference>
<dbReference type="Pfam" id="PF00701">
    <property type="entry name" value="DHDPS"/>
    <property type="match status" value="1"/>
</dbReference>
<evidence type="ECO:0000313" key="15">
    <source>
        <dbReference type="EMBL" id="CAE0444757.1"/>
    </source>
</evidence>
<dbReference type="InterPro" id="IPR005263">
    <property type="entry name" value="DapA"/>
</dbReference>
<feature type="binding site" evidence="14">
    <location>
        <position position="210"/>
    </location>
    <ligand>
        <name>pyruvate</name>
        <dbReference type="ChEBI" id="CHEBI:15361"/>
    </ligand>
</feature>
<dbReference type="GO" id="GO:0009089">
    <property type="term" value="P:lysine biosynthetic process via diaminopimelate"/>
    <property type="evidence" value="ECO:0007669"/>
    <property type="project" value="UniProtKB-UniPathway"/>
</dbReference>
<dbReference type="NCBIfam" id="TIGR00674">
    <property type="entry name" value="dapA"/>
    <property type="match status" value="1"/>
</dbReference>
<evidence type="ECO:0000256" key="11">
    <source>
        <dbReference type="ARBA" id="ARBA00047836"/>
    </source>
</evidence>
<comment type="function">
    <text evidence="1">Catalyzes the condensation of (S)-aspartate-beta-semialdehyde [(S)-ASA] and pyruvate to 4-hydroxy-tetrahydrodipicolinate (HTPA).</text>
</comment>
<protein>
    <recommendedName>
        <fullName evidence="4">4-hydroxy-tetrahydrodipicolinate synthase</fullName>
        <ecNumber evidence="4">4.3.3.7</ecNumber>
    </recommendedName>
</protein>
<sequence>MTADKSLKLEGVYTALITPFTADGTEVDYEAFEALVDRQIAAGLDGLVPMGTTGECPTCSKEEKEKCISICVEKCKGKGVVVIAGTGSNNTAGTVKATQEAKDLGVDAVLIVNPYYNKPSQEGLYKHIGEINKVGVPIVLYNIPGRTGITMSAQTIARCYEDYDMVVAVKEATGSLDLASEIASLCDITILSGDDSLSLPLVSIGGKGVVSVLSNWKPERVQSIVQNALKGDFATAAENQKKNIKLLKTMFIETNPVPVKYSMYLEGLCQPTVRLPLCEMTQGSIDTLTDVLDECGLVTKESAQKKARV</sequence>
<dbReference type="PANTHER" id="PTHR12128:SF66">
    <property type="entry name" value="4-HYDROXY-2-OXOGLUTARATE ALDOLASE, MITOCHONDRIAL"/>
    <property type="match status" value="1"/>
</dbReference>
<dbReference type="PIRSF" id="PIRSF001365">
    <property type="entry name" value="DHDPS"/>
    <property type="match status" value="1"/>
</dbReference>
<dbReference type="SMART" id="SM01130">
    <property type="entry name" value="DHDPS"/>
    <property type="match status" value="1"/>
</dbReference>
<organism evidence="15">
    <name type="scientific">Aplanochytrium stocchinoi</name>
    <dbReference type="NCBI Taxonomy" id="215587"/>
    <lineage>
        <taxon>Eukaryota</taxon>
        <taxon>Sar</taxon>
        <taxon>Stramenopiles</taxon>
        <taxon>Bigyra</taxon>
        <taxon>Labyrinthulomycetes</taxon>
        <taxon>Thraustochytrida</taxon>
        <taxon>Thraustochytriidae</taxon>
        <taxon>Aplanochytrium</taxon>
    </lineage>
</organism>
<dbReference type="GO" id="GO:0008840">
    <property type="term" value="F:4-hydroxy-tetrahydrodipicolinate synthase activity"/>
    <property type="evidence" value="ECO:0007669"/>
    <property type="project" value="UniProtKB-EC"/>
</dbReference>
<evidence type="ECO:0000256" key="9">
    <source>
        <dbReference type="ARBA" id="ARBA00023239"/>
    </source>
</evidence>
<dbReference type="EC" id="4.3.3.7" evidence="4"/>
<evidence type="ECO:0000256" key="7">
    <source>
        <dbReference type="ARBA" id="ARBA00022915"/>
    </source>
</evidence>
<keyword evidence="5" id="KW-0963">Cytoplasm</keyword>
<keyword evidence="9 12" id="KW-0456">Lyase</keyword>